<name>A0A8H4WX16_9HYPO</name>
<sequence>MFTVNQSPSFWSLVGPESVPRLSGLATRHLDSSAKFNASALRRLSEEFERGDDNTVITIYSVVSLLEDITIVDQLIEPFLNDILSEARCLPRAVTSVVVSLNDEGLQDGPACPDTKINIGSIDAIVEGVGK</sequence>
<gene>
    <name evidence="1" type="ORF">FSARC_12542</name>
</gene>
<keyword evidence="2" id="KW-1185">Reference proteome</keyword>
<dbReference type="EMBL" id="JABEXW010000861">
    <property type="protein sequence ID" value="KAF4952921.1"/>
    <property type="molecule type" value="Genomic_DNA"/>
</dbReference>
<reference evidence="1" key="2">
    <citation type="submission" date="2020-05" db="EMBL/GenBank/DDBJ databases">
        <authorList>
            <person name="Kim H.-S."/>
            <person name="Proctor R.H."/>
            <person name="Brown D.W."/>
        </authorList>
    </citation>
    <scope>NUCLEOTIDE SEQUENCE</scope>
    <source>
        <strain evidence="1">NRRL 20472</strain>
    </source>
</reference>
<evidence type="ECO:0000313" key="2">
    <source>
        <dbReference type="Proteomes" id="UP000622797"/>
    </source>
</evidence>
<reference evidence="1" key="1">
    <citation type="journal article" date="2020" name="BMC Genomics">
        <title>Correction to: Identification and distribution of gene clusters required for synthesis of sphingolipid metabolism inhibitors in diverse species of the filamentous fungus Fusarium.</title>
        <authorList>
            <person name="Kim H.S."/>
            <person name="Lohmar J.M."/>
            <person name="Busman M."/>
            <person name="Brown D.W."/>
            <person name="Naumann T.A."/>
            <person name="Divon H.H."/>
            <person name="Lysoe E."/>
            <person name="Uhlig S."/>
            <person name="Proctor R.H."/>
        </authorList>
    </citation>
    <scope>NUCLEOTIDE SEQUENCE</scope>
    <source>
        <strain evidence="1">NRRL 20472</strain>
    </source>
</reference>
<evidence type="ECO:0000313" key="1">
    <source>
        <dbReference type="EMBL" id="KAF4952921.1"/>
    </source>
</evidence>
<protein>
    <submittedName>
        <fullName evidence="1">Uncharacterized protein</fullName>
    </submittedName>
</protein>
<organism evidence="1 2">
    <name type="scientific">Fusarium sarcochroum</name>
    <dbReference type="NCBI Taxonomy" id="1208366"/>
    <lineage>
        <taxon>Eukaryota</taxon>
        <taxon>Fungi</taxon>
        <taxon>Dikarya</taxon>
        <taxon>Ascomycota</taxon>
        <taxon>Pezizomycotina</taxon>
        <taxon>Sordariomycetes</taxon>
        <taxon>Hypocreomycetidae</taxon>
        <taxon>Hypocreales</taxon>
        <taxon>Nectriaceae</taxon>
        <taxon>Fusarium</taxon>
        <taxon>Fusarium lateritium species complex</taxon>
    </lineage>
</organism>
<proteinExistence type="predicted"/>
<dbReference type="AlphaFoldDB" id="A0A8H4WX16"/>
<accession>A0A8H4WX16</accession>
<dbReference type="Proteomes" id="UP000622797">
    <property type="component" value="Unassembled WGS sequence"/>
</dbReference>
<comment type="caution">
    <text evidence="1">The sequence shown here is derived from an EMBL/GenBank/DDBJ whole genome shotgun (WGS) entry which is preliminary data.</text>
</comment>